<feature type="region of interest" description="Disordered" evidence="1">
    <location>
        <begin position="739"/>
        <end position="773"/>
    </location>
</feature>
<accession>A0A9Q8WBS7</accession>
<protein>
    <submittedName>
        <fullName evidence="2">Uncharacterized protein</fullName>
    </submittedName>
</protein>
<keyword evidence="3" id="KW-1185">Reference proteome</keyword>
<dbReference type="EMBL" id="CP019474">
    <property type="protein sequence ID" value="UQC77544.1"/>
    <property type="molecule type" value="Genomic_DNA"/>
</dbReference>
<name>A0A9Q8WBS7_9PEZI</name>
<dbReference type="GeneID" id="73337050"/>
<sequence length="1287" mass="141448">MGVKGSSSWPFSILPHGPSRRLAFLPLRLLFLLRPGSKNTQTHVSYPYGYSVQIPRESTAVLFTSLRHNPVPMEAVPEEAVCGQLNCHESLTLTAITKQEPLKSQGVEAEALLLIVTPRCHGPPLINIKPLVHCRACIDEARRLAGLLEHLAPARSSLLLDFIITPSGLRRTRFPVITATLPSNPRFQSDLVSSPLAFCYHLWPDSSEPVLDLSPATACLRWNPIHLALLYSVNGARQTLHQDTLLRSLAACSPPLEHSIRPSRCTPEHPDRMRNMPAVPESQTSLSWFDTSVTLCFGLPLGQPKYTSHQSNIEPAPKWTSGTDGPCIRSVPLSHQNPQSTKTSQLSITVETSRLTDSSIPSNRSVSSFQRAMAQSGVPQLKRLGNDGVKLQSTSPTLRIHGPKVKKSTNACYATLRSMPECAAVVDLSFITSKLRFPVQTTPPVNWPSTLIWAISYLSSGAARPCFALPRLKLVSLLRLLTFLPGATCRRSWYQPTGSTDGRSALALSRDSTVRDRDFVHFHFVFLQWTHPSPTTGRIVTIVGVSGIVGTGDATALLDMHASNNARTNRNLSSIAASLLCRKVPAPGRYFSDDFIHGLTYSRVTLSSQSRRLCHVLPQVAWNPCLATMEPFDITNSGLESHISPLEISLKQSGQEVKLKRPRQRVVRPPCKCHSPSQRGNPNRVPRPRSRHPYSTITVRSRYTFCGSIPPEYHTGTHPRVLQLQAPPPAAHPLGGWMPASPERSTIHLSSSGQSPISMSGHSEAQTERRKDGVAQAIKVRLQSRRSSLGKYDFCPYGKMTVENYPFVSPYSVAKLGVFRPGCLTRNAERQSGIMFSSLERLDASLELLAALIAVSPNLHALRLENYVHVLAPAKKYGYHALLQASTHKIKSTPGMGMPRSVALPGSNNSHLYNFDPSIAPKYAAHLNLVLIADPDTWKNYASICRIAWDSTSLCNRDGLLDSASAADSVKDLQVIDTSSVMVDRFGQLQHPSPREVAILPSLDLLLTATHTVYATSSSSSQGRRNMTQIPVYTWFLDEEDTVRSILWGTIHADEPLHPVKAASCERTKVCLSAYHRWTFSTEIMVDMINIPNNARLFSDHDTVERMSAAAFDAAQRVRHHPLQVCPTTYPATSACREAMHAKNAAYQIRTAPAPASGHSRTVSQERGIAGGVSDAWCDFSAYIPRTLQYLFLSFEGTSHSAVGTPSASPAPMAYAPYAPCSVPTTPDPPRAATLKLPPFFSPSFEGRQITCASEEAMLFDDPQLDIHTKSQNAASLRPFIRPLDDH</sequence>
<feature type="compositionally biased region" description="Low complexity" evidence="1">
    <location>
        <begin position="750"/>
        <end position="763"/>
    </location>
</feature>
<evidence type="ECO:0000256" key="1">
    <source>
        <dbReference type="SAM" id="MobiDB-lite"/>
    </source>
</evidence>
<dbReference type="RefSeq" id="XP_049139183.1">
    <property type="nucleotide sequence ID" value="XM_049282040.1"/>
</dbReference>
<feature type="region of interest" description="Disordered" evidence="1">
    <location>
        <begin position="653"/>
        <end position="694"/>
    </location>
</feature>
<evidence type="ECO:0000313" key="2">
    <source>
        <dbReference type="EMBL" id="UQC77544.1"/>
    </source>
</evidence>
<dbReference type="KEGG" id="clup:CLUP02_03012"/>
<gene>
    <name evidence="2" type="ORF">CLUP02_03012</name>
</gene>
<organism evidence="2 3">
    <name type="scientific">Colletotrichum lupini</name>
    <dbReference type="NCBI Taxonomy" id="145971"/>
    <lineage>
        <taxon>Eukaryota</taxon>
        <taxon>Fungi</taxon>
        <taxon>Dikarya</taxon>
        <taxon>Ascomycota</taxon>
        <taxon>Pezizomycotina</taxon>
        <taxon>Sordariomycetes</taxon>
        <taxon>Hypocreomycetidae</taxon>
        <taxon>Glomerellales</taxon>
        <taxon>Glomerellaceae</taxon>
        <taxon>Colletotrichum</taxon>
        <taxon>Colletotrichum acutatum species complex</taxon>
    </lineage>
</organism>
<dbReference type="Proteomes" id="UP000830671">
    <property type="component" value="Chromosome 2"/>
</dbReference>
<evidence type="ECO:0000313" key="3">
    <source>
        <dbReference type="Proteomes" id="UP000830671"/>
    </source>
</evidence>
<reference evidence="2" key="1">
    <citation type="journal article" date="2021" name="Mol. Plant Microbe Interact.">
        <title>Complete Genome Sequence of the Plant-Pathogenic Fungus Colletotrichum lupini.</title>
        <authorList>
            <person name="Baroncelli R."/>
            <person name="Pensec F."/>
            <person name="Da Lio D."/>
            <person name="Boufleur T."/>
            <person name="Vicente I."/>
            <person name="Sarrocco S."/>
            <person name="Picot A."/>
            <person name="Baraldi E."/>
            <person name="Sukno S."/>
            <person name="Thon M."/>
            <person name="Le Floch G."/>
        </authorList>
    </citation>
    <scope>NUCLEOTIDE SEQUENCE</scope>
    <source>
        <strain evidence="2">IMI 504893</strain>
    </source>
</reference>
<proteinExistence type="predicted"/>